<dbReference type="SUPFAM" id="SSF54171">
    <property type="entry name" value="DNA-binding domain"/>
    <property type="match status" value="1"/>
</dbReference>
<dbReference type="GO" id="GO:0006952">
    <property type="term" value="P:defense response"/>
    <property type="evidence" value="ECO:0007669"/>
    <property type="project" value="UniProtKB-KW"/>
</dbReference>
<dbReference type="PANTHER" id="PTHR31194:SF140">
    <property type="entry name" value="ETHYLENE-RESPONSIVE TRANSCRIPTION FACTOR CRF2"/>
    <property type="match status" value="1"/>
</dbReference>
<evidence type="ECO:0000256" key="4">
    <source>
        <dbReference type="ARBA" id="ARBA00023125"/>
    </source>
</evidence>
<evidence type="ECO:0000256" key="1">
    <source>
        <dbReference type="ARBA" id="ARBA00004123"/>
    </source>
</evidence>
<evidence type="ECO:0000313" key="8">
    <source>
        <dbReference type="EMBL" id="KAL3619212.1"/>
    </source>
</evidence>
<dbReference type="GO" id="GO:0005634">
    <property type="term" value="C:nucleus"/>
    <property type="evidence" value="ECO:0007669"/>
    <property type="project" value="UniProtKB-SubCell"/>
</dbReference>
<dbReference type="SMART" id="SM00380">
    <property type="entry name" value="AP2"/>
    <property type="match status" value="1"/>
</dbReference>
<gene>
    <name evidence="8" type="ORF">CASFOL_036782</name>
</gene>
<dbReference type="InterPro" id="IPR016177">
    <property type="entry name" value="DNA-bd_dom_sf"/>
</dbReference>
<keyword evidence="6" id="KW-0539">Nucleus</keyword>
<dbReference type="Pfam" id="PF00847">
    <property type="entry name" value="AP2"/>
    <property type="match status" value="1"/>
</dbReference>
<name>A0ABD3BPM4_9LAMI</name>
<keyword evidence="4" id="KW-0238">DNA-binding</keyword>
<dbReference type="FunFam" id="3.30.730.10:FF:000001">
    <property type="entry name" value="Ethylene-responsive transcription factor 2"/>
    <property type="match status" value="1"/>
</dbReference>
<protein>
    <recommendedName>
        <fullName evidence="7">AP2/ERF domain-containing protein</fullName>
    </recommendedName>
</protein>
<dbReference type="PROSITE" id="PS51032">
    <property type="entry name" value="AP2_ERF"/>
    <property type="match status" value="1"/>
</dbReference>
<proteinExistence type="predicted"/>
<dbReference type="GO" id="GO:0003677">
    <property type="term" value="F:DNA binding"/>
    <property type="evidence" value="ECO:0007669"/>
    <property type="project" value="UniProtKB-KW"/>
</dbReference>
<dbReference type="Gene3D" id="3.30.730.10">
    <property type="entry name" value="AP2/ERF domain"/>
    <property type="match status" value="1"/>
</dbReference>
<accession>A0ABD3BPM4</accession>
<dbReference type="InterPro" id="IPR036955">
    <property type="entry name" value="AP2/ERF_dom_sf"/>
</dbReference>
<feature type="domain" description="AP2/ERF" evidence="7">
    <location>
        <begin position="119"/>
        <end position="176"/>
    </location>
</feature>
<evidence type="ECO:0000259" key="7">
    <source>
        <dbReference type="PROSITE" id="PS51032"/>
    </source>
</evidence>
<evidence type="ECO:0000256" key="5">
    <source>
        <dbReference type="ARBA" id="ARBA00023163"/>
    </source>
</evidence>
<comment type="subcellular location">
    <subcellularLocation>
        <location evidence="1">Nucleus</location>
    </subcellularLocation>
</comment>
<keyword evidence="5" id="KW-0804">Transcription</keyword>
<dbReference type="PANTHER" id="PTHR31194">
    <property type="entry name" value="SHN SHINE , DNA BINDING / TRANSCRIPTION FACTOR"/>
    <property type="match status" value="1"/>
</dbReference>
<organism evidence="8 9">
    <name type="scientific">Castilleja foliolosa</name>
    <dbReference type="NCBI Taxonomy" id="1961234"/>
    <lineage>
        <taxon>Eukaryota</taxon>
        <taxon>Viridiplantae</taxon>
        <taxon>Streptophyta</taxon>
        <taxon>Embryophyta</taxon>
        <taxon>Tracheophyta</taxon>
        <taxon>Spermatophyta</taxon>
        <taxon>Magnoliopsida</taxon>
        <taxon>eudicotyledons</taxon>
        <taxon>Gunneridae</taxon>
        <taxon>Pentapetalae</taxon>
        <taxon>asterids</taxon>
        <taxon>lamiids</taxon>
        <taxon>Lamiales</taxon>
        <taxon>Orobanchaceae</taxon>
        <taxon>Pedicularideae</taxon>
        <taxon>Castillejinae</taxon>
        <taxon>Castilleja</taxon>
    </lineage>
</organism>
<evidence type="ECO:0000256" key="6">
    <source>
        <dbReference type="ARBA" id="ARBA00023242"/>
    </source>
</evidence>
<keyword evidence="9" id="KW-1185">Reference proteome</keyword>
<evidence type="ECO:0000313" key="9">
    <source>
        <dbReference type="Proteomes" id="UP001632038"/>
    </source>
</evidence>
<dbReference type="CDD" id="cd00018">
    <property type="entry name" value="AP2"/>
    <property type="match status" value="1"/>
</dbReference>
<keyword evidence="3" id="KW-0805">Transcription regulation</keyword>
<dbReference type="EMBL" id="JAVIJP010000069">
    <property type="protein sequence ID" value="KAL3619212.1"/>
    <property type="molecule type" value="Genomic_DNA"/>
</dbReference>
<dbReference type="PRINTS" id="PR00367">
    <property type="entry name" value="ETHRSPELEMNT"/>
</dbReference>
<reference evidence="9" key="1">
    <citation type="journal article" date="2024" name="IScience">
        <title>Strigolactones Initiate the Formation of Haustorium-like Structures in Castilleja.</title>
        <authorList>
            <person name="Buerger M."/>
            <person name="Peterson D."/>
            <person name="Chory J."/>
        </authorList>
    </citation>
    <scope>NUCLEOTIDE SEQUENCE [LARGE SCALE GENOMIC DNA]</scope>
</reference>
<dbReference type="AlphaFoldDB" id="A0ABD3BPM4"/>
<dbReference type="InterPro" id="IPR001471">
    <property type="entry name" value="AP2/ERF_dom"/>
</dbReference>
<dbReference type="Proteomes" id="UP001632038">
    <property type="component" value="Unassembled WGS sequence"/>
</dbReference>
<dbReference type="InterPro" id="IPR050913">
    <property type="entry name" value="AP2/ERF_ERF"/>
</dbReference>
<evidence type="ECO:0000256" key="3">
    <source>
        <dbReference type="ARBA" id="ARBA00023015"/>
    </source>
</evidence>
<comment type="caution">
    <text evidence="8">The sequence shown here is derived from an EMBL/GenBank/DDBJ whole genome shotgun (WGS) entry which is preliminary data.</text>
</comment>
<keyword evidence="2" id="KW-0611">Plant defense</keyword>
<sequence>MVSGKVVKYSEHLTTAVTSPSEYSVSRGERLFPFIRTVRISVTDADATDSSSDEEDNNGSLVLRRRIKKFINEVRIHSCGGDKRRNAAVNGVTKSRRLRAAKMRRRNSENAAKMENVYKFRGVRRRPWGKFAAEIRDPLRRVRLWLGTYDTAEEAAFVYDNAAIKLRGTDALTNFSTPPRKDNRRSAGYKSDDVTALSAAELTQAEAEAGSEPCSAFSPICDDAVSASEGFKDFTIFPWGDDLFGGLEKPGASIRFVWSLGQWLWDGSF</sequence>
<evidence type="ECO:0000256" key="2">
    <source>
        <dbReference type="ARBA" id="ARBA00022821"/>
    </source>
</evidence>